<keyword evidence="2" id="KW-1185">Reference proteome</keyword>
<reference evidence="1 2" key="1">
    <citation type="journal article" date="2022" name="Int. J. Syst. Evol. Microbiol.">
        <title>Neobacillus kokaensis sp. nov., isolated from soil.</title>
        <authorList>
            <person name="Yuki K."/>
            <person name="Matsubara H."/>
            <person name="Yamaguchi S."/>
        </authorList>
    </citation>
    <scope>NUCLEOTIDE SEQUENCE [LARGE SCALE GENOMIC DNA]</scope>
    <source>
        <strain evidence="1 2">LOB 377</strain>
    </source>
</reference>
<name>A0ABQ3MXP5_9BACI</name>
<dbReference type="Gene3D" id="3.40.50.1820">
    <property type="entry name" value="alpha/beta hydrolase"/>
    <property type="match status" value="1"/>
</dbReference>
<dbReference type="EMBL" id="BNDS01000003">
    <property type="protein sequence ID" value="GHH97448.1"/>
    <property type="molecule type" value="Genomic_DNA"/>
</dbReference>
<evidence type="ECO:0000313" key="2">
    <source>
        <dbReference type="Proteomes" id="UP000637074"/>
    </source>
</evidence>
<gene>
    <name evidence="1" type="ORF">AM1BK_09910</name>
</gene>
<dbReference type="RefSeq" id="WP_191270327.1">
    <property type="nucleotide sequence ID" value="NZ_BNDS01000003.1"/>
</dbReference>
<evidence type="ECO:0008006" key="3">
    <source>
        <dbReference type="Google" id="ProtNLM"/>
    </source>
</evidence>
<protein>
    <recommendedName>
        <fullName evidence="3">Two component regulator three Y domain-containing protein</fullName>
    </recommendedName>
</protein>
<organism evidence="1 2">
    <name type="scientific">Neobacillus kokaensis</name>
    <dbReference type="NCBI Taxonomy" id="2759023"/>
    <lineage>
        <taxon>Bacteria</taxon>
        <taxon>Bacillati</taxon>
        <taxon>Bacillota</taxon>
        <taxon>Bacilli</taxon>
        <taxon>Bacillales</taxon>
        <taxon>Bacillaceae</taxon>
        <taxon>Neobacillus</taxon>
    </lineage>
</organism>
<proteinExistence type="predicted"/>
<dbReference type="SUPFAM" id="SSF53474">
    <property type="entry name" value="alpha/beta-Hydrolases"/>
    <property type="match status" value="1"/>
</dbReference>
<comment type="caution">
    <text evidence="1">The sequence shown here is derived from an EMBL/GenBank/DDBJ whole genome shotgun (WGS) entry which is preliminary data.</text>
</comment>
<dbReference type="Proteomes" id="UP000637074">
    <property type="component" value="Unassembled WGS sequence"/>
</dbReference>
<dbReference type="InterPro" id="IPR029058">
    <property type="entry name" value="AB_hydrolase_fold"/>
</dbReference>
<evidence type="ECO:0000313" key="1">
    <source>
        <dbReference type="EMBL" id="GHH97448.1"/>
    </source>
</evidence>
<sequence length="341" mass="39457">MSSIAEMIKENEKIFNGALPIKYYFSPSTEVSEHLIIGFSGFNGKESTGEPARYNYVKQLRDFNCHKLFILDSYDGHPCYYIGKNKSLDYEVTVMALINYIANRLQIPMSNVITIGSSKGGTAALYFGMKYSLGHVVAGGMQTKVGDYLWLGDYTRNKVLPLITNGNEENDRRYLNRFFEKIFFNPRKNTNYNIHGGAGDHHFVNYGKPFIECLDNHRIKYRLDIQDYSDHGLIGQYYTPFLMNQLSRITGKITILRAQLEQKENELKVFCHIANTLKSDSSIRYAYYFFRNNDNEPFEKIHYNRANSYTLTVSQPGKYRVRIYIRNEKGIVKIGTNQVEV</sequence>
<accession>A0ABQ3MXP5</accession>